<reference evidence="1 2" key="1">
    <citation type="submission" date="2018-01" db="EMBL/GenBank/DDBJ databases">
        <title>Bacillus asahii Genome sequencing and assembly.</title>
        <authorList>
            <person name="Jiang H."/>
            <person name="Feng Y."/>
            <person name="Zhao F."/>
            <person name="Lin X."/>
        </authorList>
    </citation>
    <scope>NUCLEOTIDE SEQUENCE [LARGE SCALE GENOMIC DNA]</scope>
    <source>
        <strain evidence="1 2">OM18</strain>
    </source>
</reference>
<proteinExistence type="predicted"/>
<evidence type="ECO:0000313" key="1">
    <source>
        <dbReference type="EMBL" id="AZV42475.1"/>
    </source>
</evidence>
<accession>A0A3Q9RLU6</accession>
<name>A0A3Q9RLU6_9BACI</name>
<dbReference type="AlphaFoldDB" id="A0A3Q9RLU6"/>
<gene>
    <name evidence="1" type="ORF">BAOM_1865</name>
</gene>
<evidence type="ECO:0000313" key="2">
    <source>
        <dbReference type="Proteomes" id="UP000283095"/>
    </source>
</evidence>
<protein>
    <submittedName>
        <fullName evidence="1">Uncharacterized protein</fullName>
    </submittedName>
</protein>
<sequence length="49" mass="5692">MIFSYLTIISAEAVKHLNSIGISLHFYSDKNRKINTFKRANESDFDNQN</sequence>
<dbReference type="KEGG" id="pasa:BAOM_1865"/>
<dbReference type="EMBL" id="CP026095">
    <property type="protein sequence ID" value="AZV42475.1"/>
    <property type="molecule type" value="Genomic_DNA"/>
</dbReference>
<organism evidence="1 2">
    <name type="scientific">Peribacillus asahii</name>
    <dbReference type="NCBI Taxonomy" id="228899"/>
    <lineage>
        <taxon>Bacteria</taxon>
        <taxon>Bacillati</taxon>
        <taxon>Bacillota</taxon>
        <taxon>Bacilli</taxon>
        <taxon>Bacillales</taxon>
        <taxon>Bacillaceae</taxon>
        <taxon>Peribacillus</taxon>
    </lineage>
</organism>
<dbReference type="Proteomes" id="UP000283095">
    <property type="component" value="Chromosome"/>
</dbReference>